<dbReference type="InterPro" id="IPR001279">
    <property type="entry name" value="Metallo-B-lactamas"/>
</dbReference>
<comment type="caution">
    <text evidence="3">The sequence shown here is derived from an EMBL/GenBank/DDBJ whole genome shotgun (WGS) entry which is preliminary data.</text>
</comment>
<dbReference type="EMBL" id="JAKWBI020000186">
    <property type="protein sequence ID" value="KAJ2899892.1"/>
    <property type="molecule type" value="Genomic_DNA"/>
</dbReference>
<name>A0AAD5RPK2_9PEZI</name>
<reference evidence="3" key="1">
    <citation type="submission" date="2022-07" db="EMBL/GenBank/DDBJ databases">
        <title>Draft genome sequence of Zalerion maritima ATCC 34329, a (micro)plastics degrading marine fungus.</title>
        <authorList>
            <person name="Paco A."/>
            <person name="Goncalves M.F.M."/>
            <person name="Rocha-Santos T.A.P."/>
            <person name="Alves A."/>
        </authorList>
    </citation>
    <scope>NUCLEOTIDE SEQUENCE</scope>
    <source>
        <strain evidence="3">ATCC 34329</strain>
    </source>
</reference>
<dbReference type="InterPro" id="IPR036866">
    <property type="entry name" value="RibonucZ/Hydroxyglut_hydro"/>
</dbReference>
<feature type="compositionally biased region" description="Basic and acidic residues" evidence="1">
    <location>
        <begin position="164"/>
        <end position="178"/>
    </location>
</feature>
<dbReference type="PANTHER" id="PTHR46504">
    <property type="entry name" value="TRNASE Z TRZ1"/>
    <property type="match status" value="1"/>
</dbReference>
<protein>
    <submittedName>
        <fullName evidence="3">3'-tRNA processing endoribonuclease</fullName>
    </submittedName>
</protein>
<evidence type="ECO:0000313" key="4">
    <source>
        <dbReference type="Proteomes" id="UP001201980"/>
    </source>
</evidence>
<gene>
    <name evidence="3" type="ORF">MKZ38_002759</name>
</gene>
<feature type="compositionally biased region" description="Pro residues" evidence="1">
    <location>
        <begin position="1"/>
        <end position="15"/>
    </location>
</feature>
<keyword evidence="4" id="KW-1185">Reference proteome</keyword>
<evidence type="ECO:0000256" key="1">
    <source>
        <dbReference type="SAM" id="MobiDB-lite"/>
    </source>
</evidence>
<accession>A0AAD5RPK2</accession>
<feature type="compositionally biased region" description="Basic residues" evidence="1">
    <location>
        <begin position="179"/>
        <end position="193"/>
    </location>
</feature>
<dbReference type="Pfam" id="PF00753">
    <property type="entry name" value="Lactamase_B"/>
    <property type="match status" value="1"/>
</dbReference>
<proteinExistence type="predicted"/>
<dbReference type="AlphaFoldDB" id="A0AAD5RPK2"/>
<dbReference type="Proteomes" id="UP001201980">
    <property type="component" value="Unassembled WGS sequence"/>
</dbReference>
<feature type="domain" description="Metallo-beta-lactamase" evidence="2">
    <location>
        <begin position="77"/>
        <end position="120"/>
    </location>
</feature>
<dbReference type="CDD" id="cd06262">
    <property type="entry name" value="metallo-hydrolase-like_MBL-fold"/>
    <property type="match status" value="1"/>
</dbReference>
<dbReference type="Gene3D" id="3.60.15.10">
    <property type="entry name" value="Ribonuclease Z/Hydroxyacylglutathione hydrolase-like"/>
    <property type="match status" value="2"/>
</dbReference>
<organism evidence="3 4">
    <name type="scientific">Zalerion maritima</name>
    <dbReference type="NCBI Taxonomy" id="339359"/>
    <lineage>
        <taxon>Eukaryota</taxon>
        <taxon>Fungi</taxon>
        <taxon>Dikarya</taxon>
        <taxon>Ascomycota</taxon>
        <taxon>Pezizomycotina</taxon>
        <taxon>Sordariomycetes</taxon>
        <taxon>Lulworthiomycetidae</taxon>
        <taxon>Lulworthiales</taxon>
        <taxon>Lulworthiaceae</taxon>
        <taxon>Zalerion</taxon>
    </lineage>
</organism>
<sequence>MAQPTSPPSYPPSPSPTFATPLPQSPRSSILEYRFPSSSSCSNLVLLGKSRAAWHTSFVIPQLNLLLDAGLCINHLRPKHVFLTHGHNDHTAMSTAFVKRENNPDFYCPKEMTGVFDGFILANTLLNLGGEVGVDDEEFEMVDGRGEEDGVEGGGSDSPGSSGGKDKETGDWEEGKTKNKDKRHPLLNTHHTHGLSPGDVVELPRLPAITATAFKCDHSVPCLGYVFSRVSQRLKPEFQGLPGKEIARLRKEVNMHTNGNSNPGKNSNSNNTFTLTESHSTPLFAFLGDTTASTLAAEPEWLRNEIPVVITECSFLYEEHRPQAQKTKHTLWSDLEPVVRKFAHTKFVVTHFSLRYSEQEIRDFFRGLKGGCLQNLVVWVDGGGEL</sequence>
<evidence type="ECO:0000259" key="2">
    <source>
        <dbReference type="Pfam" id="PF00753"/>
    </source>
</evidence>
<feature type="compositionally biased region" description="Gly residues" evidence="1">
    <location>
        <begin position="152"/>
        <end position="163"/>
    </location>
</feature>
<feature type="region of interest" description="Disordered" evidence="1">
    <location>
        <begin position="1"/>
        <end position="25"/>
    </location>
</feature>
<dbReference type="SUPFAM" id="SSF56281">
    <property type="entry name" value="Metallo-hydrolase/oxidoreductase"/>
    <property type="match status" value="1"/>
</dbReference>
<dbReference type="PANTHER" id="PTHR46504:SF2">
    <property type="entry name" value="TRNASE Z TRZ1"/>
    <property type="match status" value="1"/>
</dbReference>
<evidence type="ECO:0000313" key="3">
    <source>
        <dbReference type="EMBL" id="KAJ2899892.1"/>
    </source>
</evidence>
<feature type="region of interest" description="Disordered" evidence="1">
    <location>
        <begin position="145"/>
        <end position="200"/>
    </location>
</feature>